<evidence type="ECO:0000313" key="2">
    <source>
        <dbReference type="Proteomes" id="UP000291097"/>
    </source>
</evidence>
<dbReference type="Proteomes" id="UP000291097">
    <property type="component" value="Unassembled WGS sequence"/>
</dbReference>
<comment type="caution">
    <text evidence="1">The sequence shown here is derived from an EMBL/GenBank/DDBJ whole genome shotgun (WGS) entry which is preliminary data.</text>
</comment>
<protein>
    <submittedName>
        <fullName evidence="1">Uncharacterized protein</fullName>
    </submittedName>
</protein>
<reference evidence="1 2" key="1">
    <citation type="submission" date="2019-02" db="EMBL/GenBank/DDBJ databases">
        <title>Genomic Encyclopedia of Archaeal and Bacterial Type Strains, Phase II (KMG-II): from individual species to whole genera.</title>
        <authorList>
            <person name="Goeker M."/>
        </authorList>
    </citation>
    <scope>NUCLEOTIDE SEQUENCE [LARGE SCALE GENOMIC DNA]</scope>
    <source>
        <strain evidence="1 2">DSM 18328</strain>
    </source>
</reference>
<dbReference type="AlphaFoldDB" id="A0A482Y7P3"/>
<dbReference type="EMBL" id="SHMP01000005">
    <property type="protein sequence ID" value="RZV08903.1"/>
    <property type="molecule type" value="Genomic_DNA"/>
</dbReference>
<proteinExistence type="predicted"/>
<evidence type="ECO:0000313" key="1">
    <source>
        <dbReference type="EMBL" id="RZV08903.1"/>
    </source>
</evidence>
<gene>
    <name evidence="1" type="ORF">BDK88_2981</name>
</gene>
<sequence>MDSYGFLPVSAGVPLSIHASVPKSSDNGLSQTVCCTDLLVGPQCGLRVHRN</sequence>
<organism evidence="1 2">
    <name type="scientific">Natrinema hispanicum</name>
    <dbReference type="NCBI Taxonomy" id="392421"/>
    <lineage>
        <taxon>Archaea</taxon>
        <taxon>Methanobacteriati</taxon>
        <taxon>Methanobacteriota</taxon>
        <taxon>Stenosarchaea group</taxon>
        <taxon>Halobacteria</taxon>
        <taxon>Halobacteriales</taxon>
        <taxon>Natrialbaceae</taxon>
        <taxon>Natrinema</taxon>
    </lineage>
</organism>
<name>A0A482Y7P3_9EURY</name>
<accession>A0A482Y7P3</accession>